<reference evidence="2 3" key="1">
    <citation type="journal article" date="2013" name="Mar. Genomics">
        <title>Expression of sulfatases in Rhodopirellula baltica and the diversity of sulfatases in the genus Rhodopirellula.</title>
        <authorList>
            <person name="Wegner C.E."/>
            <person name="Richter-Heitmann T."/>
            <person name="Klindworth A."/>
            <person name="Klockow C."/>
            <person name="Richter M."/>
            <person name="Achstetter T."/>
            <person name="Glockner F.O."/>
            <person name="Harder J."/>
        </authorList>
    </citation>
    <scope>NUCLEOTIDE SEQUENCE [LARGE SCALE GENOMIC DNA]</scope>
    <source>
        <strain evidence="2 3">SWK14</strain>
    </source>
</reference>
<dbReference type="Proteomes" id="UP000010959">
    <property type="component" value="Unassembled WGS sequence"/>
</dbReference>
<dbReference type="EMBL" id="AMWG01000184">
    <property type="protein sequence ID" value="ELP29668.1"/>
    <property type="molecule type" value="Genomic_DNA"/>
</dbReference>
<name>L7C6L8_RHOBT</name>
<sequence length="55" mass="5825">MKDVHERIPDVTLKASPSTGQAIINGASGLPLLERHDEARAIEHDSESALPVPPG</sequence>
<dbReference type="PATRIC" id="fig|993516.3.peg.6832"/>
<protein>
    <submittedName>
        <fullName evidence="2">Uncharacterized protein</fullName>
    </submittedName>
</protein>
<proteinExistence type="predicted"/>
<accession>L7C6L8</accession>
<evidence type="ECO:0000256" key="1">
    <source>
        <dbReference type="SAM" id="MobiDB-lite"/>
    </source>
</evidence>
<organism evidence="2 3">
    <name type="scientific">Rhodopirellula baltica SWK14</name>
    <dbReference type="NCBI Taxonomy" id="993516"/>
    <lineage>
        <taxon>Bacteria</taxon>
        <taxon>Pseudomonadati</taxon>
        <taxon>Planctomycetota</taxon>
        <taxon>Planctomycetia</taxon>
        <taxon>Pirellulales</taxon>
        <taxon>Pirellulaceae</taxon>
        <taxon>Rhodopirellula</taxon>
    </lineage>
</organism>
<feature type="region of interest" description="Disordered" evidence="1">
    <location>
        <begin position="1"/>
        <end position="22"/>
    </location>
</feature>
<evidence type="ECO:0000313" key="3">
    <source>
        <dbReference type="Proteomes" id="UP000010959"/>
    </source>
</evidence>
<comment type="caution">
    <text evidence="2">The sequence shown here is derived from an EMBL/GenBank/DDBJ whole genome shotgun (WGS) entry which is preliminary data.</text>
</comment>
<evidence type="ECO:0000313" key="2">
    <source>
        <dbReference type="EMBL" id="ELP29668.1"/>
    </source>
</evidence>
<gene>
    <name evidence="2" type="ORF">RBSWK_06369</name>
</gene>
<dbReference type="AlphaFoldDB" id="L7C6L8"/>